<evidence type="ECO:0000256" key="1">
    <source>
        <dbReference type="SAM" id="MobiDB-lite"/>
    </source>
</evidence>
<gene>
    <name evidence="2" type="ORF">L3X38_012616</name>
</gene>
<proteinExistence type="predicted"/>
<organism evidence="2 3">
    <name type="scientific">Prunus dulcis</name>
    <name type="common">Almond</name>
    <name type="synonym">Amygdalus dulcis</name>
    <dbReference type="NCBI Taxonomy" id="3755"/>
    <lineage>
        <taxon>Eukaryota</taxon>
        <taxon>Viridiplantae</taxon>
        <taxon>Streptophyta</taxon>
        <taxon>Embryophyta</taxon>
        <taxon>Tracheophyta</taxon>
        <taxon>Spermatophyta</taxon>
        <taxon>Magnoliopsida</taxon>
        <taxon>eudicotyledons</taxon>
        <taxon>Gunneridae</taxon>
        <taxon>Pentapetalae</taxon>
        <taxon>rosids</taxon>
        <taxon>fabids</taxon>
        <taxon>Rosales</taxon>
        <taxon>Rosaceae</taxon>
        <taxon>Amygdaloideae</taxon>
        <taxon>Amygdaleae</taxon>
        <taxon>Prunus</taxon>
    </lineage>
</organism>
<accession>A0AAD4ZG81</accession>
<feature type="compositionally biased region" description="Polar residues" evidence="1">
    <location>
        <begin position="36"/>
        <end position="48"/>
    </location>
</feature>
<sequence>MAAASSGDLGTTNIGWCYGQLEHASQLARADKKQRNNGAATTPAANSDSNHDRSVPSSRLASQHSQFAQSQRQPAVLGSEPKKKTPATTMVVISRRQPIGPRQLVLTHEEKSKKKKKGITYLGKLLSSTSSTLLQDLSHKLESRERQVSNLKMSEEKPCIYGSWVYLTYKESQAYSNWEPNSKKKSKAYSNWEPNLQKDLNLQK</sequence>
<dbReference type="AlphaFoldDB" id="A0AAD4ZG81"/>
<feature type="region of interest" description="Disordered" evidence="1">
    <location>
        <begin position="28"/>
        <end position="89"/>
    </location>
</feature>
<dbReference type="EMBL" id="JAJFAZ020000002">
    <property type="protein sequence ID" value="KAI5344739.1"/>
    <property type="molecule type" value="Genomic_DNA"/>
</dbReference>
<evidence type="ECO:0000313" key="2">
    <source>
        <dbReference type="EMBL" id="KAI5344739.1"/>
    </source>
</evidence>
<protein>
    <submittedName>
        <fullName evidence="2">Uncharacterized protein</fullName>
    </submittedName>
</protein>
<keyword evidence="3" id="KW-1185">Reference proteome</keyword>
<evidence type="ECO:0000313" key="3">
    <source>
        <dbReference type="Proteomes" id="UP001054821"/>
    </source>
</evidence>
<reference evidence="2 3" key="1">
    <citation type="journal article" date="2022" name="G3 (Bethesda)">
        <title>Whole-genome sequence and methylome profiling of the almond [Prunus dulcis (Mill.) D.A. Webb] cultivar 'Nonpareil'.</title>
        <authorList>
            <person name="D'Amico-Willman K.M."/>
            <person name="Ouma W.Z."/>
            <person name="Meulia T."/>
            <person name="Sideli G.M."/>
            <person name="Gradziel T.M."/>
            <person name="Fresnedo-Ramirez J."/>
        </authorList>
    </citation>
    <scope>NUCLEOTIDE SEQUENCE [LARGE SCALE GENOMIC DNA]</scope>
    <source>
        <strain evidence="2">Clone GOH B32 T37-40</strain>
    </source>
</reference>
<dbReference type="Proteomes" id="UP001054821">
    <property type="component" value="Chromosome 2"/>
</dbReference>
<feature type="compositionally biased region" description="Polar residues" evidence="1">
    <location>
        <begin position="55"/>
        <end position="73"/>
    </location>
</feature>
<comment type="caution">
    <text evidence="2">The sequence shown here is derived from an EMBL/GenBank/DDBJ whole genome shotgun (WGS) entry which is preliminary data.</text>
</comment>
<name>A0AAD4ZG81_PRUDU</name>